<comment type="caution">
    <text evidence="2">The sequence shown here is derived from an EMBL/GenBank/DDBJ whole genome shotgun (WGS) entry which is preliminary data.</text>
</comment>
<accession>A0A218X0S4</accession>
<feature type="region of interest" description="Disordered" evidence="1">
    <location>
        <begin position="1"/>
        <end position="28"/>
    </location>
</feature>
<dbReference type="PANTHER" id="PTHR48236:SF1">
    <property type="entry name" value="COX19-LIKE CHCH FAMILY PROTEIN"/>
    <property type="match status" value="1"/>
</dbReference>
<gene>
    <name evidence="2" type="ORF">CDL15_Pgr016247</name>
</gene>
<sequence length="82" mass="8988">MAPPPQQPPEPSASLHRDDADDDDESVKQLQQCSSLYLSLQELEILSEGYVEISLLTSSIAQISVASGKTMVRELEMSIDKP</sequence>
<evidence type="ECO:0000256" key="1">
    <source>
        <dbReference type="SAM" id="MobiDB-lite"/>
    </source>
</evidence>
<reference evidence="3" key="1">
    <citation type="journal article" date="2017" name="Plant J.">
        <title>The pomegranate (Punica granatum L.) genome and the genomics of punicalagin biosynthesis.</title>
        <authorList>
            <person name="Qin G."/>
            <person name="Xu C."/>
            <person name="Ming R."/>
            <person name="Tang H."/>
            <person name="Guyot R."/>
            <person name="Kramer E.M."/>
            <person name="Hu Y."/>
            <person name="Yi X."/>
            <person name="Qi Y."/>
            <person name="Xu X."/>
            <person name="Gao Z."/>
            <person name="Pan H."/>
            <person name="Jian J."/>
            <person name="Tian Y."/>
            <person name="Yue Z."/>
            <person name="Xu Y."/>
        </authorList>
    </citation>
    <scope>NUCLEOTIDE SEQUENCE [LARGE SCALE GENOMIC DNA]</scope>
    <source>
        <strain evidence="3">cv. Dabenzi</strain>
    </source>
</reference>
<protein>
    <submittedName>
        <fullName evidence="2">Uncharacterized protein</fullName>
    </submittedName>
</protein>
<organism evidence="2 3">
    <name type="scientific">Punica granatum</name>
    <name type="common">Pomegranate</name>
    <dbReference type="NCBI Taxonomy" id="22663"/>
    <lineage>
        <taxon>Eukaryota</taxon>
        <taxon>Viridiplantae</taxon>
        <taxon>Streptophyta</taxon>
        <taxon>Embryophyta</taxon>
        <taxon>Tracheophyta</taxon>
        <taxon>Spermatophyta</taxon>
        <taxon>Magnoliopsida</taxon>
        <taxon>eudicotyledons</taxon>
        <taxon>Gunneridae</taxon>
        <taxon>Pentapetalae</taxon>
        <taxon>rosids</taxon>
        <taxon>malvids</taxon>
        <taxon>Myrtales</taxon>
        <taxon>Lythraceae</taxon>
        <taxon>Punica</taxon>
    </lineage>
</organism>
<name>A0A218X0S4_PUNGR</name>
<dbReference type="Proteomes" id="UP000197138">
    <property type="component" value="Unassembled WGS sequence"/>
</dbReference>
<dbReference type="PANTHER" id="PTHR48236">
    <property type="entry name" value="COX19-LIKE CHCH FAMILY PROTEIN"/>
    <property type="match status" value="1"/>
</dbReference>
<dbReference type="AlphaFoldDB" id="A0A218X0S4"/>
<feature type="compositionally biased region" description="Pro residues" evidence="1">
    <location>
        <begin position="1"/>
        <end position="11"/>
    </location>
</feature>
<dbReference type="EMBL" id="MTKT01002495">
    <property type="protein sequence ID" value="OWM78523.1"/>
    <property type="molecule type" value="Genomic_DNA"/>
</dbReference>
<evidence type="ECO:0000313" key="3">
    <source>
        <dbReference type="Proteomes" id="UP000197138"/>
    </source>
</evidence>
<proteinExistence type="predicted"/>
<evidence type="ECO:0000313" key="2">
    <source>
        <dbReference type="EMBL" id="OWM78523.1"/>
    </source>
</evidence>